<dbReference type="Bgee" id="ENSORLG00000030292">
    <property type="expression patterns" value="Expressed in testis and 13 other cell types or tissues"/>
</dbReference>
<dbReference type="GeneID" id="101159342"/>
<dbReference type="InParanoid" id="A0A3B3I6Z0"/>
<organism evidence="2 3">
    <name type="scientific">Oryzias latipes</name>
    <name type="common">Japanese rice fish</name>
    <name type="synonym">Japanese killifish</name>
    <dbReference type="NCBI Taxonomy" id="8090"/>
    <lineage>
        <taxon>Eukaryota</taxon>
        <taxon>Metazoa</taxon>
        <taxon>Chordata</taxon>
        <taxon>Craniata</taxon>
        <taxon>Vertebrata</taxon>
        <taxon>Euteleostomi</taxon>
        <taxon>Actinopterygii</taxon>
        <taxon>Neopterygii</taxon>
        <taxon>Teleostei</taxon>
        <taxon>Neoteleostei</taxon>
        <taxon>Acanthomorphata</taxon>
        <taxon>Ovalentaria</taxon>
        <taxon>Atherinomorphae</taxon>
        <taxon>Beloniformes</taxon>
        <taxon>Adrianichthyidae</taxon>
        <taxon>Oryziinae</taxon>
        <taxon>Oryzias</taxon>
    </lineage>
</organism>
<dbReference type="STRING" id="8090.ENSORLP00000039587"/>
<feature type="region of interest" description="Disordered" evidence="1">
    <location>
        <begin position="1"/>
        <end position="60"/>
    </location>
</feature>
<reference evidence="2" key="3">
    <citation type="submission" date="2025-09" db="UniProtKB">
        <authorList>
            <consortium name="Ensembl"/>
        </authorList>
    </citation>
    <scope>IDENTIFICATION</scope>
    <source>
        <strain evidence="2">Hd-rR</strain>
    </source>
</reference>
<feature type="compositionally biased region" description="Basic and acidic residues" evidence="1">
    <location>
        <begin position="22"/>
        <end position="36"/>
    </location>
</feature>
<dbReference type="GO" id="GO:0030336">
    <property type="term" value="P:negative regulation of cell migration"/>
    <property type="evidence" value="ECO:0007669"/>
    <property type="project" value="InterPro"/>
</dbReference>
<feature type="compositionally biased region" description="Basic residues" evidence="1">
    <location>
        <begin position="12"/>
        <end position="21"/>
    </location>
</feature>
<dbReference type="PANTHER" id="PTHR34831:SF1">
    <property type="entry name" value="MIGRATION AND INVASION-INHIBITORY PROTEIN"/>
    <property type="match status" value="1"/>
</dbReference>
<dbReference type="GO" id="GO:0010972">
    <property type="term" value="P:negative regulation of G2/M transition of mitotic cell cycle"/>
    <property type="evidence" value="ECO:0007669"/>
    <property type="project" value="InterPro"/>
</dbReference>
<evidence type="ECO:0000313" key="3">
    <source>
        <dbReference type="Proteomes" id="UP000001038"/>
    </source>
</evidence>
<evidence type="ECO:0000313" key="2">
    <source>
        <dbReference type="Ensembl" id="ENSORLP00000039587.1"/>
    </source>
</evidence>
<dbReference type="AlphaFoldDB" id="A0A3B3I6Z0"/>
<dbReference type="GeneTree" id="ENSGT00390000003768"/>
<accession>A0A3B3I6Z0</accession>
<sequence length="377" mass="42333">MSTARLDALRERNKHLPKQRKREGPSCRSDSADCKGRKPAVRVTLTEGDREPSRAALSKPSVRFADTSEICFQHNTAGILRRPTGGQKDEDRDPEVHQRLTNFGALSTESCPVRTSRTRVDFQSTDVDLTSKSDERPAAAQHRLQPLLGYDWIAGVLDTEDSVAELSDEFFNDLQVFRFLNKEECVHAAQTEFFDVSLPASALLTDKDDPEADKDSHQCTFSYRINNRLFPVPLHSQDCCTVCKRSKFSHPHSIAEPALIRVNIPHAALLPPHKYKAHRRCSFDPSDSLGLPAHCLSGWSNTGQSSIAPPSSLDLRSNLQMKHADESPDTEMEGLFAPEASRHNRFDQLSDLSRLARHNYQHCPPRRLRSSFNPVSS</sequence>
<dbReference type="PANTHER" id="PTHR34831">
    <property type="entry name" value="MIGRATION AND INVASION-INHIBITORY PROTEIN"/>
    <property type="match status" value="1"/>
</dbReference>
<dbReference type="KEGG" id="ola:101159342"/>
<dbReference type="Proteomes" id="UP000001038">
    <property type="component" value="Chromosome 5"/>
</dbReference>
<dbReference type="OrthoDB" id="10002384at2759"/>
<dbReference type="Pfam" id="PF15734">
    <property type="entry name" value="MIIP"/>
    <property type="match status" value="1"/>
</dbReference>
<gene>
    <name evidence="2" type="primary">miip</name>
</gene>
<evidence type="ECO:0000256" key="1">
    <source>
        <dbReference type="SAM" id="MobiDB-lite"/>
    </source>
</evidence>
<keyword evidence="3" id="KW-1185">Reference proteome</keyword>
<dbReference type="InterPro" id="IPR031466">
    <property type="entry name" value="MIIP"/>
</dbReference>
<proteinExistence type="predicted"/>
<name>A0A3B3I6Z0_ORYLA</name>
<dbReference type="CTD" id="60672"/>
<dbReference type="RefSeq" id="XP_004068801.1">
    <property type="nucleotide sequence ID" value="XM_004068753.4"/>
</dbReference>
<reference evidence="2 3" key="1">
    <citation type="journal article" date="2007" name="Nature">
        <title>The medaka draft genome and insights into vertebrate genome evolution.</title>
        <authorList>
            <person name="Kasahara M."/>
            <person name="Naruse K."/>
            <person name="Sasaki S."/>
            <person name="Nakatani Y."/>
            <person name="Qu W."/>
            <person name="Ahsan B."/>
            <person name="Yamada T."/>
            <person name="Nagayasu Y."/>
            <person name="Doi K."/>
            <person name="Kasai Y."/>
            <person name="Jindo T."/>
            <person name="Kobayashi D."/>
            <person name="Shimada A."/>
            <person name="Toyoda A."/>
            <person name="Kuroki Y."/>
            <person name="Fujiyama A."/>
            <person name="Sasaki T."/>
            <person name="Shimizu A."/>
            <person name="Asakawa S."/>
            <person name="Shimizu N."/>
            <person name="Hashimoto S."/>
            <person name="Yang J."/>
            <person name="Lee Y."/>
            <person name="Matsushima K."/>
            <person name="Sugano S."/>
            <person name="Sakaizumi M."/>
            <person name="Narita T."/>
            <person name="Ohishi K."/>
            <person name="Haga S."/>
            <person name="Ohta F."/>
            <person name="Nomoto H."/>
            <person name="Nogata K."/>
            <person name="Morishita T."/>
            <person name="Endo T."/>
            <person name="Shin-I T."/>
            <person name="Takeda H."/>
            <person name="Morishita S."/>
            <person name="Kohara Y."/>
        </authorList>
    </citation>
    <scope>NUCLEOTIDE SEQUENCE [LARGE SCALE GENOMIC DNA]</scope>
    <source>
        <strain evidence="2 3">Hd-rR</strain>
    </source>
</reference>
<protein>
    <submittedName>
        <fullName evidence="2">Migration and invasion inhibitory protein</fullName>
    </submittedName>
</protein>
<dbReference type="Ensembl" id="ENSORLT00000030177.1">
    <property type="protein sequence ID" value="ENSORLP00000039587.1"/>
    <property type="gene ID" value="ENSORLG00000030292.1"/>
</dbReference>
<reference evidence="2" key="2">
    <citation type="submission" date="2025-08" db="UniProtKB">
        <authorList>
            <consortium name="Ensembl"/>
        </authorList>
    </citation>
    <scope>IDENTIFICATION</scope>
    <source>
        <strain evidence="2">Hd-rR</strain>
    </source>
</reference>